<evidence type="ECO:0000313" key="2">
    <source>
        <dbReference type="EMBL" id="KAF2188669.1"/>
    </source>
</evidence>
<accession>A0A6A6EDP5</accession>
<proteinExistence type="predicted"/>
<keyword evidence="3" id="KW-1185">Reference proteome</keyword>
<sequence>MRSTAFLLHVCGLVTSVLSAPVALRSRAAPVVEVAALEPTHINQRAAPAIELELENSTEIRDRAAPNIEVEIGDPTEIRGRAEPSIEKIADHLISISQRNKWPLTEGLTRMTYRDSPEIDVEIVEPVLVD</sequence>
<feature type="chain" id="PRO_5025452802" evidence="1">
    <location>
        <begin position="20"/>
        <end position="130"/>
    </location>
</feature>
<gene>
    <name evidence="2" type="ORF">K469DRAFT_84799</name>
</gene>
<evidence type="ECO:0000256" key="1">
    <source>
        <dbReference type="SAM" id="SignalP"/>
    </source>
</evidence>
<protein>
    <submittedName>
        <fullName evidence="2">Uncharacterized protein</fullName>
    </submittedName>
</protein>
<dbReference type="Proteomes" id="UP000800200">
    <property type="component" value="Unassembled WGS sequence"/>
</dbReference>
<organism evidence="2 3">
    <name type="scientific">Zopfia rhizophila CBS 207.26</name>
    <dbReference type="NCBI Taxonomy" id="1314779"/>
    <lineage>
        <taxon>Eukaryota</taxon>
        <taxon>Fungi</taxon>
        <taxon>Dikarya</taxon>
        <taxon>Ascomycota</taxon>
        <taxon>Pezizomycotina</taxon>
        <taxon>Dothideomycetes</taxon>
        <taxon>Dothideomycetes incertae sedis</taxon>
        <taxon>Zopfiaceae</taxon>
        <taxon>Zopfia</taxon>
    </lineage>
</organism>
<feature type="signal peptide" evidence="1">
    <location>
        <begin position="1"/>
        <end position="19"/>
    </location>
</feature>
<name>A0A6A6EDP5_9PEZI</name>
<dbReference type="AlphaFoldDB" id="A0A6A6EDP5"/>
<reference evidence="2" key="1">
    <citation type="journal article" date="2020" name="Stud. Mycol.">
        <title>101 Dothideomycetes genomes: a test case for predicting lifestyles and emergence of pathogens.</title>
        <authorList>
            <person name="Haridas S."/>
            <person name="Albert R."/>
            <person name="Binder M."/>
            <person name="Bloem J."/>
            <person name="Labutti K."/>
            <person name="Salamov A."/>
            <person name="Andreopoulos B."/>
            <person name="Baker S."/>
            <person name="Barry K."/>
            <person name="Bills G."/>
            <person name="Bluhm B."/>
            <person name="Cannon C."/>
            <person name="Castanera R."/>
            <person name="Culley D."/>
            <person name="Daum C."/>
            <person name="Ezra D."/>
            <person name="Gonzalez J."/>
            <person name="Henrissat B."/>
            <person name="Kuo A."/>
            <person name="Liang C."/>
            <person name="Lipzen A."/>
            <person name="Lutzoni F."/>
            <person name="Magnuson J."/>
            <person name="Mondo S."/>
            <person name="Nolan M."/>
            <person name="Ohm R."/>
            <person name="Pangilinan J."/>
            <person name="Park H.-J."/>
            <person name="Ramirez L."/>
            <person name="Alfaro M."/>
            <person name="Sun H."/>
            <person name="Tritt A."/>
            <person name="Yoshinaga Y."/>
            <person name="Zwiers L.-H."/>
            <person name="Turgeon B."/>
            <person name="Goodwin S."/>
            <person name="Spatafora J."/>
            <person name="Crous P."/>
            <person name="Grigoriev I."/>
        </authorList>
    </citation>
    <scope>NUCLEOTIDE SEQUENCE</scope>
    <source>
        <strain evidence="2">CBS 207.26</strain>
    </source>
</reference>
<keyword evidence="1" id="KW-0732">Signal</keyword>
<evidence type="ECO:0000313" key="3">
    <source>
        <dbReference type="Proteomes" id="UP000800200"/>
    </source>
</evidence>
<dbReference type="EMBL" id="ML994623">
    <property type="protein sequence ID" value="KAF2188669.1"/>
    <property type="molecule type" value="Genomic_DNA"/>
</dbReference>